<sequence>MEVTGSEELRKFLDSWQDDPLNIKKSFTEYMDFLAAHSNISFTFKARPGVSYSLRARHSVQTERVLFVLLDVVDDVPASRWLSICFYDEMVSDPGEKGDFVPGGLMGEDARCFNLEDDDAVMRDYIKARLAEAAHKAAKE</sequence>
<dbReference type="EMBL" id="FLUP01000002">
    <property type="protein sequence ID" value="SBW11647.1"/>
    <property type="molecule type" value="Genomic_DNA"/>
</dbReference>
<gene>
    <name evidence="1" type="ORF">KM92DES2_20143</name>
</gene>
<accession>A0A212KJ09</accession>
<organism evidence="1">
    <name type="scientific">uncultured Desulfovibrio sp</name>
    <dbReference type="NCBI Taxonomy" id="167968"/>
    <lineage>
        <taxon>Bacteria</taxon>
        <taxon>Pseudomonadati</taxon>
        <taxon>Thermodesulfobacteriota</taxon>
        <taxon>Desulfovibrionia</taxon>
        <taxon>Desulfovibrionales</taxon>
        <taxon>Desulfovibrionaceae</taxon>
        <taxon>Desulfovibrio</taxon>
        <taxon>environmental samples</taxon>
    </lineage>
</organism>
<dbReference type="AlphaFoldDB" id="A0A212KJ09"/>
<proteinExistence type="predicted"/>
<reference evidence="1" key="1">
    <citation type="submission" date="2016-04" db="EMBL/GenBank/DDBJ databases">
        <authorList>
            <person name="Evans L.H."/>
            <person name="Alamgir A."/>
            <person name="Owens N."/>
            <person name="Weber N.D."/>
            <person name="Virtaneva K."/>
            <person name="Barbian K."/>
            <person name="Babar A."/>
            <person name="Rosenke K."/>
        </authorList>
    </citation>
    <scope>NUCLEOTIDE SEQUENCE</scope>
    <source>
        <strain evidence="1">92-2</strain>
    </source>
</reference>
<evidence type="ECO:0008006" key="2">
    <source>
        <dbReference type="Google" id="ProtNLM"/>
    </source>
</evidence>
<evidence type="ECO:0000313" key="1">
    <source>
        <dbReference type="EMBL" id="SBW11647.1"/>
    </source>
</evidence>
<dbReference type="RefSeq" id="WP_192112029.1">
    <property type="nucleotide sequence ID" value="NZ_CABUEN010000002.1"/>
</dbReference>
<name>A0A212KJ09_9BACT</name>
<protein>
    <recommendedName>
        <fullName evidence="2">DUF5655 domain-containing protein</fullName>
    </recommendedName>
</protein>